<accession>A0A934QF84</accession>
<evidence type="ECO:0000256" key="6">
    <source>
        <dbReference type="ARBA" id="ARBA00023027"/>
    </source>
</evidence>
<dbReference type="InterPro" id="IPR000415">
    <property type="entry name" value="Nitroreductase-like"/>
</dbReference>
<evidence type="ECO:0000256" key="7">
    <source>
        <dbReference type="PIRNR" id="PIRNR000232"/>
    </source>
</evidence>
<dbReference type="Proteomes" id="UP000618733">
    <property type="component" value="Unassembled WGS sequence"/>
</dbReference>
<dbReference type="EMBL" id="JAEHOI010000009">
    <property type="protein sequence ID" value="MBK0422412.1"/>
    <property type="molecule type" value="Genomic_DNA"/>
</dbReference>
<feature type="region of interest" description="Disordered" evidence="9">
    <location>
        <begin position="166"/>
        <end position="191"/>
    </location>
</feature>
<organism evidence="11 12">
    <name type="scientific">Leucobacter edaphi</name>
    <dbReference type="NCBI Taxonomy" id="2796472"/>
    <lineage>
        <taxon>Bacteria</taxon>
        <taxon>Bacillati</taxon>
        <taxon>Actinomycetota</taxon>
        <taxon>Actinomycetes</taxon>
        <taxon>Micrococcales</taxon>
        <taxon>Microbacteriaceae</taxon>
        <taxon>Leucobacter</taxon>
    </lineage>
</organism>
<feature type="binding site" evidence="8">
    <location>
        <position position="43"/>
    </location>
    <ligand>
        <name>FMN</name>
        <dbReference type="ChEBI" id="CHEBI:58210"/>
        <note>ligand shared between dimeric partners</note>
    </ligand>
</feature>
<gene>
    <name evidence="11" type="ORF">JD292_10045</name>
</gene>
<dbReference type="SUPFAM" id="SSF55469">
    <property type="entry name" value="FMN-dependent nitroreductase-like"/>
    <property type="match status" value="1"/>
</dbReference>
<protein>
    <recommendedName>
        <fullName evidence="7">Putative NAD(P)H nitroreductase</fullName>
        <ecNumber evidence="7">1.-.-.-</ecNumber>
    </recommendedName>
</protein>
<evidence type="ECO:0000256" key="5">
    <source>
        <dbReference type="ARBA" id="ARBA00023002"/>
    </source>
</evidence>
<evidence type="ECO:0000259" key="10">
    <source>
        <dbReference type="Pfam" id="PF00881"/>
    </source>
</evidence>
<keyword evidence="5 7" id="KW-0560">Oxidoreductase</keyword>
<evidence type="ECO:0000256" key="9">
    <source>
        <dbReference type="SAM" id="MobiDB-lite"/>
    </source>
</evidence>
<evidence type="ECO:0000313" key="11">
    <source>
        <dbReference type="EMBL" id="MBK0422412.1"/>
    </source>
</evidence>
<dbReference type="InterPro" id="IPR029479">
    <property type="entry name" value="Nitroreductase"/>
</dbReference>
<dbReference type="CDD" id="cd02135">
    <property type="entry name" value="YdjA-like"/>
    <property type="match status" value="1"/>
</dbReference>
<evidence type="ECO:0000256" key="4">
    <source>
        <dbReference type="ARBA" id="ARBA00022857"/>
    </source>
</evidence>
<evidence type="ECO:0000256" key="8">
    <source>
        <dbReference type="PIRSR" id="PIRSR000232-1"/>
    </source>
</evidence>
<dbReference type="InterPro" id="IPR026021">
    <property type="entry name" value="YdjA-like"/>
</dbReference>
<dbReference type="Pfam" id="PF00881">
    <property type="entry name" value="Nitroreductase"/>
    <property type="match status" value="1"/>
</dbReference>
<dbReference type="InterPro" id="IPR052530">
    <property type="entry name" value="NAD(P)H_nitroreductase"/>
</dbReference>
<dbReference type="PANTHER" id="PTHR43821:SF1">
    <property type="entry name" value="NAD(P)H NITROREDUCTASE YDJA-RELATED"/>
    <property type="match status" value="1"/>
</dbReference>
<keyword evidence="2 7" id="KW-0285">Flavoprotein</keyword>
<keyword evidence="6 7" id="KW-0520">NAD</keyword>
<evidence type="ECO:0000313" key="12">
    <source>
        <dbReference type="Proteomes" id="UP000618733"/>
    </source>
</evidence>
<feature type="binding site" description="in other chain" evidence="8">
    <location>
        <begin position="14"/>
        <end position="16"/>
    </location>
    <ligand>
        <name>FMN</name>
        <dbReference type="ChEBI" id="CHEBI:58210"/>
        <note>ligand shared between dimeric partners</note>
    </ligand>
</feature>
<dbReference type="PANTHER" id="PTHR43821">
    <property type="entry name" value="NAD(P)H NITROREDUCTASE YDJA-RELATED"/>
    <property type="match status" value="1"/>
</dbReference>
<evidence type="ECO:0000256" key="1">
    <source>
        <dbReference type="ARBA" id="ARBA00007118"/>
    </source>
</evidence>
<dbReference type="GO" id="GO:0016491">
    <property type="term" value="F:oxidoreductase activity"/>
    <property type="evidence" value="ECO:0007669"/>
    <property type="project" value="UniProtKB-UniRule"/>
</dbReference>
<keyword evidence="4 7" id="KW-0521">NADP</keyword>
<dbReference type="AlphaFoldDB" id="A0A934QF84"/>
<evidence type="ECO:0000256" key="2">
    <source>
        <dbReference type="ARBA" id="ARBA00022630"/>
    </source>
</evidence>
<comment type="cofactor">
    <cofactor evidence="8">
        <name>FMN</name>
        <dbReference type="ChEBI" id="CHEBI:58210"/>
    </cofactor>
    <text evidence="8">Binds 1 FMN per subunit.</text>
</comment>
<dbReference type="Gene3D" id="3.40.109.10">
    <property type="entry name" value="NADH Oxidase"/>
    <property type="match status" value="1"/>
</dbReference>
<feature type="binding site" description="in other chain" evidence="8">
    <location>
        <begin position="129"/>
        <end position="131"/>
    </location>
    <ligand>
        <name>FMN</name>
        <dbReference type="ChEBI" id="CHEBI:58210"/>
        <note>ligand shared between dimeric partners</note>
    </ligand>
</feature>
<dbReference type="EC" id="1.-.-.-" evidence="7"/>
<comment type="caution">
    <text evidence="11">The sequence shown here is derived from an EMBL/GenBank/DDBJ whole genome shotgun (WGS) entry which is preliminary data.</text>
</comment>
<evidence type="ECO:0000256" key="3">
    <source>
        <dbReference type="ARBA" id="ARBA00022643"/>
    </source>
</evidence>
<proteinExistence type="inferred from homology"/>
<keyword evidence="3 7" id="KW-0288">FMN</keyword>
<dbReference type="PIRSF" id="PIRSF000232">
    <property type="entry name" value="YdjA"/>
    <property type="match status" value="1"/>
</dbReference>
<name>A0A934QF84_9MICO</name>
<sequence length="191" mass="20987">MSQKPPVQAAVEARRSYSKVTDEAPGQAELERMIASLVSLPDHSGLRPWRFIALRGAARDRLGHGLAAAAKTDPEKYVSKARRAPLVIAIVVSPRPSDKVPLWEQEAVASGAAHTLALLLHEAGWGVIWRTGELTRKKAVRKALGIKKPEYLLGWLYVGGIPPRNKTPKPRKPLQVERHLTTLVSGPEARR</sequence>
<reference evidence="11" key="1">
    <citation type="submission" date="2020-12" db="EMBL/GenBank/DDBJ databases">
        <title>Leucobacter sp. CAS2, isolated from Chromium sludge.</title>
        <authorList>
            <person name="Xu Z."/>
        </authorList>
    </citation>
    <scope>NUCLEOTIDE SEQUENCE</scope>
    <source>
        <strain evidence="11">CSA2</strain>
    </source>
</reference>
<comment type="similarity">
    <text evidence="1 7">Belongs to the nitroreductase family.</text>
</comment>
<feature type="domain" description="Nitroreductase" evidence="10">
    <location>
        <begin position="12"/>
        <end position="159"/>
    </location>
</feature>
<keyword evidence="12" id="KW-1185">Reference proteome</keyword>
<feature type="region of interest" description="Disordered" evidence="9">
    <location>
        <begin position="1"/>
        <end position="23"/>
    </location>
</feature>
<dbReference type="RefSeq" id="WP_200132603.1">
    <property type="nucleotide sequence ID" value="NZ_JAEHOI010000009.1"/>
</dbReference>